<reference evidence="4 5" key="1">
    <citation type="submission" date="2024-01" db="EMBL/GenBank/DDBJ databases">
        <title>The genomes of 5 underutilized Papilionoideae crops provide insights into root nodulation and disease resistanc.</title>
        <authorList>
            <person name="Jiang F."/>
        </authorList>
    </citation>
    <scope>NUCLEOTIDE SEQUENCE [LARGE SCALE GENOMIC DNA]</scope>
    <source>
        <strain evidence="4">LVBAO_FW01</strain>
        <tissue evidence="4">Leaves</tissue>
    </source>
</reference>
<dbReference type="EMBL" id="JAYMYQ010000028">
    <property type="protein sequence ID" value="KAK7298438.1"/>
    <property type="molecule type" value="Genomic_DNA"/>
</dbReference>
<proteinExistence type="predicted"/>
<feature type="region of interest" description="Disordered" evidence="1">
    <location>
        <begin position="68"/>
        <end position="109"/>
    </location>
</feature>
<dbReference type="EMBL" id="JAYMYQ010000023">
    <property type="protein sequence ID" value="KAK7298956.1"/>
    <property type="molecule type" value="Genomic_DNA"/>
</dbReference>
<comment type="caution">
    <text evidence="4">The sequence shown here is derived from an EMBL/GenBank/DDBJ whole genome shotgun (WGS) entry which is preliminary data.</text>
</comment>
<organism evidence="4 5">
    <name type="scientific">Canavalia gladiata</name>
    <name type="common">Sword bean</name>
    <name type="synonym">Dolichos gladiatus</name>
    <dbReference type="NCBI Taxonomy" id="3824"/>
    <lineage>
        <taxon>Eukaryota</taxon>
        <taxon>Viridiplantae</taxon>
        <taxon>Streptophyta</taxon>
        <taxon>Embryophyta</taxon>
        <taxon>Tracheophyta</taxon>
        <taxon>Spermatophyta</taxon>
        <taxon>Magnoliopsida</taxon>
        <taxon>eudicotyledons</taxon>
        <taxon>Gunneridae</taxon>
        <taxon>Pentapetalae</taxon>
        <taxon>rosids</taxon>
        <taxon>fabids</taxon>
        <taxon>Fabales</taxon>
        <taxon>Fabaceae</taxon>
        <taxon>Papilionoideae</taxon>
        <taxon>50 kb inversion clade</taxon>
        <taxon>NPAAA clade</taxon>
        <taxon>indigoferoid/millettioid clade</taxon>
        <taxon>Phaseoleae</taxon>
        <taxon>Canavalia</taxon>
    </lineage>
</organism>
<accession>A0AAN9PHU4</accession>
<name>A0AAN9PHU4_CANGL</name>
<evidence type="ECO:0000313" key="5">
    <source>
        <dbReference type="Proteomes" id="UP001367508"/>
    </source>
</evidence>
<dbReference type="Proteomes" id="UP001367508">
    <property type="component" value="Unassembled WGS sequence"/>
</dbReference>
<evidence type="ECO:0000313" key="3">
    <source>
        <dbReference type="EMBL" id="KAK7298438.1"/>
    </source>
</evidence>
<evidence type="ECO:0000313" key="4">
    <source>
        <dbReference type="EMBL" id="KAK7298956.1"/>
    </source>
</evidence>
<keyword evidence="5" id="KW-1185">Reference proteome</keyword>
<sequence length="376" mass="41910">MAVPLNYEMLESRCLNVPKSSIEPRNGKPCFKLRDPTLGTAAKFRIYLQSITPAFTFNLESTDEFPDGGSTLISPKARMQKTGMKGTPRRGFELPARMPSLPPPVSEDSTQKISASVDMRLQAFCSVKQLSIKPFPLYRGPVLSGLSPFPIRLSSLQAAFKISCRSGSIVSGAIGIPYPSWSAVRLVVEAALLILLRGSAICFCLWSVPIPLALSGRSGISRERGGSFSRTIRPSPYCYCCKRPSVCLFRCLRYRVKREERWHTSTHSLPLGELSSVLFPSFCFDGKMNHFAYHTTRNHHEQRSKLSRLPSFLRHSFVSKESWATLLATTASVIAGTPKAVNQMWDLSQYPLRLLLFRIQDLVQTFKQSAALTAIP</sequence>
<gene>
    <name evidence="4" type="ORF">VNO77_46278</name>
    <name evidence="3" type="ORF">VNO77_46898</name>
    <name evidence="2" type="ORF">VNO77_49277</name>
</gene>
<evidence type="ECO:0000256" key="1">
    <source>
        <dbReference type="SAM" id="MobiDB-lite"/>
    </source>
</evidence>
<evidence type="ECO:0000313" key="2">
    <source>
        <dbReference type="EMBL" id="KAK7296956.1"/>
    </source>
</evidence>
<protein>
    <submittedName>
        <fullName evidence="4">Uncharacterized protein</fullName>
    </submittedName>
</protein>
<dbReference type="EMBL" id="JAYMYQ010000056">
    <property type="protein sequence ID" value="KAK7296956.1"/>
    <property type="molecule type" value="Genomic_DNA"/>
</dbReference>
<dbReference type="AlphaFoldDB" id="A0AAN9PHU4"/>